<dbReference type="Proteomes" id="UP000219356">
    <property type="component" value="Unassembled WGS sequence"/>
</dbReference>
<dbReference type="AlphaFoldDB" id="A0A285N850"/>
<keyword evidence="3" id="KW-1185">Reference proteome</keyword>
<feature type="transmembrane region" description="Helical" evidence="1">
    <location>
        <begin position="6"/>
        <end position="22"/>
    </location>
</feature>
<dbReference type="InterPro" id="IPR025434">
    <property type="entry name" value="YesK-like"/>
</dbReference>
<reference evidence="3" key="1">
    <citation type="submission" date="2017-09" db="EMBL/GenBank/DDBJ databases">
        <authorList>
            <person name="Varghese N."/>
            <person name="Submissions S."/>
        </authorList>
    </citation>
    <scope>NUCLEOTIDE SEQUENCE [LARGE SCALE GENOMIC DNA]</scope>
    <source>
        <strain evidence="3">CGMCC 1.8913</strain>
    </source>
</reference>
<dbReference type="Pfam" id="PF14150">
    <property type="entry name" value="YesK"/>
    <property type="match status" value="1"/>
</dbReference>
<evidence type="ECO:0000313" key="2">
    <source>
        <dbReference type="EMBL" id="SNZ05498.1"/>
    </source>
</evidence>
<feature type="transmembrane region" description="Helical" evidence="1">
    <location>
        <begin position="29"/>
        <end position="50"/>
    </location>
</feature>
<protein>
    <submittedName>
        <fullName evidence="2">YesK-like protein</fullName>
    </submittedName>
</protein>
<evidence type="ECO:0000313" key="3">
    <source>
        <dbReference type="Proteomes" id="UP000219356"/>
    </source>
</evidence>
<feature type="transmembrane region" description="Helical" evidence="1">
    <location>
        <begin position="56"/>
        <end position="82"/>
    </location>
</feature>
<gene>
    <name evidence="2" type="ORF">SAMN05421503_0965</name>
</gene>
<accession>A0A285N850</accession>
<dbReference type="EMBL" id="OBEK01000001">
    <property type="protein sequence ID" value="SNZ05498.1"/>
    <property type="molecule type" value="Genomic_DNA"/>
</dbReference>
<sequence length="85" mass="9298">MVQFWLMVIILTLIIIGVSLLFKGKVAIMFLVPCIFLLIGVVILIVSFNIGRWTGMSLSIISISVFIASAISLIVLGVIGYIRSK</sequence>
<keyword evidence="1" id="KW-1133">Transmembrane helix</keyword>
<keyword evidence="1" id="KW-0812">Transmembrane</keyword>
<dbReference type="RefSeq" id="WP_097039731.1">
    <property type="nucleotide sequence ID" value="NZ_OBEK01000001.1"/>
</dbReference>
<evidence type="ECO:0000256" key="1">
    <source>
        <dbReference type="SAM" id="Phobius"/>
    </source>
</evidence>
<organism evidence="2 3">
    <name type="scientific">Terribacillus aidingensis</name>
    <dbReference type="NCBI Taxonomy" id="586416"/>
    <lineage>
        <taxon>Bacteria</taxon>
        <taxon>Bacillati</taxon>
        <taxon>Bacillota</taxon>
        <taxon>Bacilli</taxon>
        <taxon>Bacillales</taxon>
        <taxon>Bacillaceae</taxon>
        <taxon>Terribacillus</taxon>
    </lineage>
</organism>
<name>A0A285N850_9BACI</name>
<proteinExistence type="predicted"/>
<keyword evidence="1" id="KW-0472">Membrane</keyword>